<feature type="compositionally biased region" description="Acidic residues" evidence="1">
    <location>
        <begin position="166"/>
        <end position="175"/>
    </location>
</feature>
<name>A0A2A2LXP9_9BILA</name>
<gene>
    <name evidence="2" type="ORF">WR25_12933</name>
</gene>
<proteinExistence type="predicted"/>
<comment type="caution">
    <text evidence="2">The sequence shown here is derived from an EMBL/GenBank/DDBJ whole genome shotgun (WGS) entry which is preliminary data.</text>
</comment>
<dbReference type="Proteomes" id="UP000218231">
    <property type="component" value="Unassembled WGS sequence"/>
</dbReference>
<accession>A0A2A2LXP9</accession>
<keyword evidence="3" id="KW-1185">Reference proteome</keyword>
<reference evidence="2 3" key="1">
    <citation type="journal article" date="2017" name="Curr. Biol.">
        <title>Genome architecture and evolution of a unichromosomal asexual nematode.</title>
        <authorList>
            <person name="Fradin H."/>
            <person name="Zegar C."/>
            <person name="Gutwein M."/>
            <person name="Lucas J."/>
            <person name="Kovtun M."/>
            <person name="Corcoran D."/>
            <person name="Baugh L.R."/>
            <person name="Kiontke K."/>
            <person name="Gunsalus K."/>
            <person name="Fitch D.H."/>
            <person name="Piano F."/>
        </authorList>
    </citation>
    <scope>NUCLEOTIDE SEQUENCE [LARGE SCALE GENOMIC DNA]</scope>
    <source>
        <strain evidence="2">PF1309</strain>
    </source>
</reference>
<dbReference type="AlphaFoldDB" id="A0A2A2LXP9"/>
<organism evidence="2 3">
    <name type="scientific">Diploscapter pachys</name>
    <dbReference type="NCBI Taxonomy" id="2018661"/>
    <lineage>
        <taxon>Eukaryota</taxon>
        <taxon>Metazoa</taxon>
        <taxon>Ecdysozoa</taxon>
        <taxon>Nematoda</taxon>
        <taxon>Chromadorea</taxon>
        <taxon>Rhabditida</taxon>
        <taxon>Rhabditina</taxon>
        <taxon>Rhabditomorpha</taxon>
        <taxon>Rhabditoidea</taxon>
        <taxon>Rhabditidae</taxon>
        <taxon>Diploscapter</taxon>
    </lineage>
</organism>
<evidence type="ECO:0000313" key="3">
    <source>
        <dbReference type="Proteomes" id="UP000218231"/>
    </source>
</evidence>
<dbReference type="EMBL" id="LIAE01006342">
    <property type="protein sequence ID" value="PAV90950.1"/>
    <property type="molecule type" value="Genomic_DNA"/>
</dbReference>
<sequence>MSGVAAIGSPVDMREEGTLLGWGEIDECPAVTQLGLCSLYTRLLWLNVLIRTAMHNCTGAHETLHVLGSTLEIVHLENKKKLLEEDGIEEDVLIVAVLWLLIVCIDTDCGQGLEQDRRHDALLAPTHHHHVLVLPRVVVWLTIHQGSNRVRQAAIERIHFAPEMDDVESAELQADDESRGPDEESDAGDGSLIDGDTQCSVVVRVARQQHELLVLNVRPCNSH</sequence>
<evidence type="ECO:0000256" key="1">
    <source>
        <dbReference type="SAM" id="MobiDB-lite"/>
    </source>
</evidence>
<protein>
    <submittedName>
        <fullName evidence="2">Uncharacterized protein</fullName>
    </submittedName>
</protein>
<evidence type="ECO:0000313" key="2">
    <source>
        <dbReference type="EMBL" id="PAV90950.1"/>
    </source>
</evidence>
<feature type="region of interest" description="Disordered" evidence="1">
    <location>
        <begin position="166"/>
        <end position="194"/>
    </location>
</feature>